<keyword evidence="5" id="KW-0067">ATP-binding</keyword>
<dbReference type="GO" id="GO:0015658">
    <property type="term" value="F:branched-chain amino acid transmembrane transporter activity"/>
    <property type="evidence" value="ECO:0007669"/>
    <property type="project" value="TreeGrafter"/>
</dbReference>
<dbReference type="KEGG" id="tin:Tint_2988"/>
<dbReference type="GO" id="GO:0015807">
    <property type="term" value="P:L-amino acid transport"/>
    <property type="evidence" value="ECO:0007669"/>
    <property type="project" value="TreeGrafter"/>
</dbReference>
<feature type="domain" description="ABC transporter" evidence="7">
    <location>
        <begin position="34"/>
        <end position="267"/>
    </location>
</feature>
<dbReference type="BioCyc" id="TINT75379:TINT_RS14975-MONOMER"/>
<reference evidence="8" key="1">
    <citation type="submission" date="2010-04" db="EMBL/GenBank/DDBJ databases">
        <title>Complete sequence of Thiomonas intermedia K12.</title>
        <authorList>
            <consortium name="US DOE Joint Genome Institute"/>
            <person name="Lucas S."/>
            <person name="Copeland A."/>
            <person name="Lapidus A."/>
            <person name="Cheng J.-F."/>
            <person name="Bruce D."/>
            <person name="Goodwin L."/>
            <person name="Pitluck S."/>
            <person name="Davenport K."/>
            <person name="Detter J.C."/>
            <person name="Han C."/>
            <person name="Tapia R."/>
            <person name="Land M."/>
            <person name="Hauser L."/>
            <person name="Kyrpides N."/>
            <person name="Ovchinnikova G."/>
            <person name="Kerfeld C.A."/>
            <person name="Cannon G.C."/>
            <person name="Heinhorst S."/>
            <person name="Woyke T."/>
        </authorList>
    </citation>
    <scope>NUCLEOTIDE SEQUENCE [LARGE SCALE GENOMIC DNA]</scope>
    <source>
        <strain evidence="8">K12</strain>
    </source>
</reference>
<evidence type="ECO:0000256" key="3">
    <source>
        <dbReference type="ARBA" id="ARBA00022475"/>
    </source>
</evidence>
<dbReference type="PANTHER" id="PTHR43820:SF6">
    <property type="entry name" value="ABC TRANSPORTER ATP-BINDING PROTEIN"/>
    <property type="match status" value="1"/>
</dbReference>
<keyword evidence="4" id="KW-0547">Nucleotide-binding</keyword>
<evidence type="ECO:0000313" key="8">
    <source>
        <dbReference type="EMBL" id="ADG32322.1"/>
    </source>
</evidence>
<protein>
    <submittedName>
        <fullName evidence="8">ABC transporter related protein</fullName>
    </submittedName>
</protein>
<dbReference type="InterPro" id="IPR017871">
    <property type="entry name" value="ABC_transporter-like_CS"/>
</dbReference>
<dbReference type="InterPro" id="IPR027417">
    <property type="entry name" value="P-loop_NTPase"/>
</dbReference>
<keyword evidence="3" id="KW-0472">Membrane</keyword>
<dbReference type="CDD" id="cd03224">
    <property type="entry name" value="ABC_TM1139_LivF_branched"/>
    <property type="match status" value="1"/>
</dbReference>
<dbReference type="eggNOG" id="COG0410">
    <property type="taxonomic scope" value="Bacteria"/>
</dbReference>
<dbReference type="GO" id="GO:0016887">
    <property type="term" value="F:ATP hydrolysis activity"/>
    <property type="evidence" value="ECO:0007669"/>
    <property type="project" value="InterPro"/>
</dbReference>
<evidence type="ECO:0000256" key="4">
    <source>
        <dbReference type="ARBA" id="ARBA00022741"/>
    </source>
</evidence>
<proteinExistence type="inferred from homology"/>
<dbReference type="AlphaFoldDB" id="D5WZC4"/>
<evidence type="ECO:0000256" key="6">
    <source>
        <dbReference type="ARBA" id="ARBA00022970"/>
    </source>
</evidence>
<dbReference type="STRING" id="75379.Tint_2988"/>
<evidence type="ECO:0000256" key="1">
    <source>
        <dbReference type="ARBA" id="ARBA00005417"/>
    </source>
</evidence>
<dbReference type="SUPFAM" id="SSF52540">
    <property type="entry name" value="P-loop containing nucleoside triphosphate hydrolases"/>
    <property type="match status" value="1"/>
</dbReference>
<dbReference type="PANTHER" id="PTHR43820">
    <property type="entry name" value="HIGH-AFFINITY BRANCHED-CHAIN AMINO ACID TRANSPORT ATP-BINDING PROTEIN LIVF"/>
    <property type="match status" value="1"/>
</dbReference>
<dbReference type="PROSITE" id="PS50893">
    <property type="entry name" value="ABC_TRANSPORTER_2"/>
    <property type="match status" value="1"/>
</dbReference>
<dbReference type="GO" id="GO:0005524">
    <property type="term" value="F:ATP binding"/>
    <property type="evidence" value="ECO:0007669"/>
    <property type="project" value="UniProtKB-KW"/>
</dbReference>
<comment type="similarity">
    <text evidence="1">Belongs to the ABC transporter superfamily.</text>
</comment>
<dbReference type="PROSITE" id="PS00211">
    <property type="entry name" value="ABC_TRANSPORTER_1"/>
    <property type="match status" value="1"/>
</dbReference>
<keyword evidence="2" id="KW-0813">Transport</keyword>
<dbReference type="InterPro" id="IPR052156">
    <property type="entry name" value="BCAA_Transport_ATP-bd_LivF"/>
</dbReference>
<evidence type="ECO:0000259" key="7">
    <source>
        <dbReference type="PROSITE" id="PS50893"/>
    </source>
</evidence>
<gene>
    <name evidence="8" type="ordered locus">Tint_2988</name>
</gene>
<dbReference type="InterPro" id="IPR003593">
    <property type="entry name" value="AAA+_ATPase"/>
</dbReference>
<dbReference type="InterPro" id="IPR003439">
    <property type="entry name" value="ABC_transporter-like_ATP-bd"/>
</dbReference>
<dbReference type="EMBL" id="CP002021">
    <property type="protein sequence ID" value="ADG32322.1"/>
    <property type="molecule type" value="Genomic_DNA"/>
</dbReference>
<name>D5WZC4_THIK1</name>
<organism evidence="8">
    <name type="scientific">Thiomonas intermedia (strain K12)</name>
    <name type="common">Thiobacillus intermedius</name>
    <dbReference type="NCBI Taxonomy" id="75379"/>
    <lineage>
        <taxon>Bacteria</taxon>
        <taxon>Pseudomonadati</taxon>
        <taxon>Pseudomonadota</taxon>
        <taxon>Betaproteobacteria</taxon>
        <taxon>Burkholderiales</taxon>
        <taxon>Thiomonas</taxon>
    </lineage>
</organism>
<accession>D5WZC4</accession>
<evidence type="ECO:0000256" key="2">
    <source>
        <dbReference type="ARBA" id="ARBA00022448"/>
    </source>
</evidence>
<evidence type="ECO:0000256" key="5">
    <source>
        <dbReference type="ARBA" id="ARBA00022840"/>
    </source>
</evidence>
<keyword evidence="6" id="KW-0029">Amino-acid transport</keyword>
<dbReference type="SMART" id="SM00382">
    <property type="entry name" value="AAA"/>
    <property type="match status" value="1"/>
</dbReference>
<dbReference type="Gene3D" id="3.40.50.300">
    <property type="entry name" value="P-loop containing nucleotide triphosphate hydrolases"/>
    <property type="match status" value="1"/>
</dbReference>
<sequence>MNGAAQLPEGVFNEAAIDEPVESVQSRPASAPLLEVKGLSVSYGKVRAVREVSMRVPRGSIVTVIGPNGAGKTTLLMALMGLLPSHGQIAFDGHDCRSAGPQRRVEMGMGLVTEKRDLFGSMSVEDNLELGAFRNRSEGKSARQREREQVYALFPRLLERRKQLAQTLSGGERQMLALGRALMGRPRLLLLDEPSLGLAPRIVREVLHAVAQLRDAGLSVLLVEQNARAALQIADEGYVLELGEVALHGPSEHLLHDPKVESTYLGMLHEE</sequence>
<keyword evidence="3" id="KW-1003">Cell membrane</keyword>
<dbReference type="HOGENOM" id="CLU_000604_1_2_4"/>
<dbReference type="Pfam" id="PF00005">
    <property type="entry name" value="ABC_tran"/>
    <property type="match status" value="1"/>
</dbReference>